<dbReference type="RefSeq" id="XP_043140520.1">
    <property type="nucleotide sequence ID" value="XM_043283218.1"/>
</dbReference>
<dbReference type="SUPFAM" id="SSF56281">
    <property type="entry name" value="Metallo-hydrolase/oxidoreductase"/>
    <property type="match status" value="1"/>
</dbReference>
<evidence type="ECO:0000259" key="1">
    <source>
        <dbReference type="SMART" id="SM00849"/>
    </source>
</evidence>
<evidence type="ECO:0000313" key="2">
    <source>
        <dbReference type="EMBL" id="BCR91998.1"/>
    </source>
</evidence>
<keyword evidence="3" id="KW-1185">Reference proteome</keyword>
<dbReference type="Pfam" id="PF00753">
    <property type="entry name" value="Lactamase_B"/>
    <property type="match status" value="1"/>
</dbReference>
<dbReference type="SMART" id="SM00849">
    <property type="entry name" value="Lactamase_B"/>
    <property type="match status" value="1"/>
</dbReference>
<dbReference type="KEGG" id="ache:ACHE_70841S"/>
<dbReference type="PANTHER" id="PTHR42951:SF14">
    <property type="entry name" value="METALLO-BETA-LACTAMASE SUPERFAMILY PROTEIN"/>
    <property type="match status" value="1"/>
</dbReference>
<organism evidence="2 3">
    <name type="scientific">Aspergillus chevalieri</name>
    <name type="common">Eurotium chevalieri</name>
    <dbReference type="NCBI Taxonomy" id="182096"/>
    <lineage>
        <taxon>Eukaryota</taxon>
        <taxon>Fungi</taxon>
        <taxon>Dikarya</taxon>
        <taxon>Ascomycota</taxon>
        <taxon>Pezizomycotina</taxon>
        <taxon>Eurotiomycetes</taxon>
        <taxon>Eurotiomycetidae</taxon>
        <taxon>Eurotiales</taxon>
        <taxon>Aspergillaceae</taxon>
        <taxon>Aspergillus</taxon>
        <taxon>Aspergillus subgen. Aspergillus</taxon>
    </lineage>
</organism>
<dbReference type="Proteomes" id="UP000637239">
    <property type="component" value="Chromosome 7"/>
</dbReference>
<dbReference type="CDD" id="cd07739">
    <property type="entry name" value="metallo-hydrolase-like_MBL-fold"/>
    <property type="match status" value="1"/>
</dbReference>
<dbReference type="InterPro" id="IPR036866">
    <property type="entry name" value="RibonucZ/Hydroxyglut_hydro"/>
</dbReference>
<dbReference type="InterPro" id="IPR050855">
    <property type="entry name" value="NDM-1-like"/>
</dbReference>
<reference evidence="2" key="2">
    <citation type="submission" date="2021-02" db="EMBL/GenBank/DDBJ databases">
        <title>Aspergillus chevalieri M1 genome sequence.</title>
        <authorList>
            <person name="Kadooka C."/>
            <person name="Mori K."/>
            <person name="Futagami T."/>
        </authorList>
    </citation>
    <scope>NUCLEOTIDE SEQUENCE</scope>
    <source>
        <strain evidence="2">M1</strain>
    </source>
</reference>
<name>A0A7R7ZRN1_ASPCH</name>
<dbReference type="GeneID" id="66986356"/>
<evidence type="ECO:0000313" key="3">
    <source>
        <dbReference type="Proteomes" id="UP000637239"/>
    </source>
</evidence>
<dbReference type="Gene3D" id="3.60.15.10">
    <property type="entry name" value="Ribonuclease Z/Hydroxyacylglutathione hydrolase-like"/>
    <property type="match status" value="1"/>
</dbReference>
<dbReference type="PANTHER" id="PTHR42951">
    <property type="entry name" value="METALLO-BETA-LACTAMASE DOMAIN-CONTAINING"/>
    <property type="match status" value="1"/>
</dbReference>
<dbReference type="EMBL" id="AP024422">
    <property type="protein sequence ID" value="BCR91998.1"/>
    <property type="molecule type" value="Genomic_DNA"/>
</dbReference>
<proteinExistence type="predicted"/>
<feature type="domain" description="Metallo-beta-lactamase" evidence="1">
    <location>
        <begin position="30"/>
        <end position="221"/>
    </location>
</feature>
<protein>
    <recommendedName>
        <fullName evidence="1">Metallo-beta-lactamase domain-containing protein</fullName>
    </recommendedName>
</protein>
<dbReference type="AlphaFoldDB" id="A0A7R7ZRN1"/>
<dbReference type="InterPro" id="IPR001279">
    <property type="entry name" value="Metallo-B-lactamas"/>
</dbReference>
<reference evidence="2" key="1">
    <citation type="submission" date="2021-01" db="EMBL/GenBank/DDBJ databases">
        <authorList>
            <consortium name="Aspergillus chevalieri M1 genome sequencing consortium"/>
            <person name="Kazuki M."/>
            <person name="Futagami T."/>
        </authorList>
    </citation>
    <scope>NUCLEOTIDE SEQUENCE</scope>
    <source>
        <strain evidence="2">M1</strain>
    </source>
</reference>
<accession>A0A7R7ZRN1</accession>
<sequence>MARLQVDTYVSPAILVTTGSQDPTKQWWSPITSTLIHGPTSAVLVDTPIPINQTENLANWIKKTIPGKELKYIYTTHAHGDHYLGNPVLLGHFSNAKSIATSLVANEIKKTLAIAVPRWEVWFPNGQILKEGLVAPEALPANGAFSIDGCGFLGIDVVHSDTIASSFLHVPDLDLVVAGDIVYGDCFQFLAEATTAEKRRNWLDALDQIAALKPSIVVPGHKRASQADGPYLVDATREYILAFEEELSRLGMRRGLKRP</sequence>
<gene>
    <name evidence="2" type="ORF">ACHE_70841S</name>
</gene>